<protein>
    <submittedName>
        <fullName evidence="1">Uncharacterized protein</fullName>
    </submittedName>
</protein>
<organism evidence="1 2">
    <name type="scientific">Caerostris darwini</name>
    <dbReference type="NCBI Taxonomy" id="1538125"/>
    <lineage>
        <taxon>Eukaryota</taxon>
        <taxon>Metazoa</taxon>
        <taxon>Ecdysozoa</taxon>
        <taxon>Arthropoda</taxon>
        <taxon>Chelicerata</taxon>
        <taxon>Arachnida</taxon>
        <taxon>Araneae</taxon>
        <taxon>Araneomorphae</taxon>
        <taxon>Entelegynae</taxon>
        <taxon>Araneoidea</taxon>
        <taxon>Araneidae</taxon>
        <taxon>Caerostris</taxon>
    </lineage>
</organism>
<sequence length="116" mass="12285">MVGSRVHSDVICGVRDNGISVSGALPFCAFHNWDNSLRRRPQHKCALTCMLAVLGDGVTRGASCSCLAQPLLPLLVTVSSFVSAAHVFVESVKVRPIVVGGALRNAFRKSAVDPVL</sequence>
<dbReference type="AlphaFoldDB" id="A0AAV4MPU3"/>
<gene>
    <name evidence="1" type="ORF">CDAR_397101</name>
</gene>
<dbReference type="Proteomes" id="UP001054837">
    <property type="component" value="Unassembled WGS sequence"/>
</dbReference>
<proteinExistence type="predicted"/>
<comment type="caution">
    <text evidence="1">The sequence shown here is derived from an EMBL/GenBank/DDBJ whole genome shotgun (WGS) entry which is preliminary data.</text>
</comment>
<evidence type="ECO:0000313" key="2">
    <source>
        <dbReference type="Proteomes" id="UP001054837"/>
    </source>
</evidence>
<keyword evidence="2" id="KW-1185">Reference proteome</keyword>
<evidence type="ECO:0000313" key="1">
    <source>
        <dbReference type="EMBL" id="GIX73496.1"/>
    </source>
</evidence>
<dbReference type="EMBL" id="BPLQ01000612">
    <property type="protein sequence ID" value="GIX73496.1"/>
    <property type="molecule type" value="Genomic_DNA"/>
</dbReference>
<accession>A0AAV4MPU3</accession>
<reference evidence="1 2" key="1">
    <citation type="submission" date="2021-06" db="EMBL/GenBank/DDBJ databases">
        <title>Caerostris darwini draft genome.</title>
        <authorList>
            <person name="Kono N."/>
            <person name="Arakawa K."/>
        </authorList>
    </citation>
    <scope>NUCLEOTIDE SEQUENCE [LARGE SCALE GENOMIC DNA]</scope>
</reference>
<name>A0AAV4MPU3_9ARAC</name>